<protein>
    <submittedName>
        <fullName evidence="3">Dabb family protein</fullName>
    </submittedName>
</protein>
<dbReference type="SUPFAM" id="SSF54909">
    <property type="entry name" value="Dimeric alpha+beta barrel"/>
    <property type="match status" value="1"/>
</dbReference>
<dbReference type="Gene3D" id="3.30.70.100">
    <property type="match status" value="1"/>
</dbReference>
<dbReference type="SMART" id="SM00886">
    <property type="entry name" value="Dabb"/>
    <property type="match status" value="1"/>
</dbReference>
<dbReference type="PANTHER" id="PTHR33178">
    <property type="match status" value="1"/>
</dbReference>
<dbReference type="Proteomes" id="UP000621560">
    <property type="component" value="Unassembled WGS sequence"/>
</dbReference>
<dbReference type="InterPro" id="IPR013097">
    <property type="entry name" value="Dabb"/>
</dbReference>
<dbReference type="PROSITE" id="PS51502">
    <property type="entry name" value="S_R_A_B_BARREL"/>
    <property type="match status" value="1"/>
</dbReference>
<comment type="subunit">
    <text evidence="1">Homodimer.</text>
</comment>
<dbReference type="AlphaFoldDB" id="A0A927GQM5"/>
<reference evidence="3" key="1">
    <citation type="submission" date="2020-09" db="EMBL/GenBank/DDBJ databases">
        <title>A novel bacterium of genus Paenibacillus, isolated from South China Sea.</title>
        <authorList>
            <person name="Huang H."/>
            <person name="Mo K."/>
            <person name="Hu Y."/>
        </authorList>
    </citation>
    <scope>NUCLEOTIDE SEQUENCE</scope>
    <source>
        <strain evidence="3">IB182496</strain>
    </source>
</reference>
<proteinExistence type="predicted"/>
<dbReference type="InterPro" id="IPR044662">
    <property type="entry name" value="HS1/DABB1-like"/>
</dbReference>
<dbReference type="Pfam" id="PF07876">
    <property type="entry name" value="Dabb"/>
    <property type="match status" value="1"/>
</dbReference>
<name>A0A927GQM5_9BACL</name>
<dbReference type="RefSeq" id="WP_190914356.1">
    <property type="nucleotide sequence ID" value="NZ_JACXIZ010000007.1"/>
</dbReference>
<feature type="domain" description="Stress-response A/B barrel" evidence="2">
    <location>
        <begin position="2"/>
        <end position="97"/>
    </location>
</feature>
<accession>A0A927GQM5</accession>
<dbReference type="InterPro" id="IPR011008">
    <property type="entry name" value="Dimeric_a/b-barrel"/>
</dbReference>
<dbReference type="PANTHER" id="PTHR33178:SF10">
    <property type="entry name" value="STRESS-RESPONSE A_B BARREL DOMAIN-CONTAINING PROTEIN"/>
    <property type="match status" value="1"/>
</dbReference>
<organism evidence="3 4">
    <name type="scientific">Paenibacillus sabuli</name>
    <dbReference type="NCBI Taxonomy" id="2772509"/>
    <lineage>
        <taxon>Bacteria</taxon>
        <taxon>Bacillati</taxon>
        <taxon>Bacillota</taxon>
        <taxon>Bacilli</taxon>
        <taxon>Bacillales</taxon>
        <taxon>Paenibacillaceae</taxon>
        <taxon>Paenibacillus</taxon>
    </lineage>
</organism>
<evidence type="ECO:0000259" key="2">
    <source>
        <dbReference type="PROSITE" id="PS51502"/>
    </source>
</evidence>
<evidence type="ECO:0000256" key="1">
    <source>
        <dbReference type="ARBA" id="ARBA00011738"/>
    </source>
</evidence>
<dbReference type="EMBL" id="JACXIZ010000007">
    <property type="protein sequence ID" value="MBD2844050.1"/>
    <property type="molecule type" value="Genomic_DNA"/>
</dbReference>
<evidence type="ECO:0000313" key="4">
    <source>
        <dbReference type="Proteomes" id="UP000621560"/>
    </source>
</evidence>
<gene>
    <name evidence="3" type="ORF">IDH44_02510</name>
</gene>
<comment type="caution">
    <text evidence="3">The sequence shown here is derived from an EMBL/GenBank/DDBJ whole genome shotgun (WGS) entry which is preliminary data.</text>
</comment>
<keyword evidence="4" id="KW-1185">Reference proteome</keyword>
<sequence>MYEHLVVFKFNTDIIPGKQQELLDQLLGFRGRIPGIIDISAGINVTEETDNIHGYTLGLRVTFDSLESLRSYGPHPAHQQFVASLDGMLDNVVVVDYPKI</sequence>
<evidence type="ECO:0000313" key="3">
    <source>
        <dbReference type="EMBL" id="MBD2844050.1"/>
    </source>
</evidence>